<keyword evidence="2" id="KW-1185">Reference proteome</keyword>
<accession>A0AAV4QUZ2</accession>
<evidence type="ECO:0000313" key="2">
    <source>
        <dbReference type="Proteomes" id="UP001054945"/>
    </source>
</evidence>
<dbReference type="Proteomes" id="UP001054945">
    <property type="component" value="Unassembled WGS sequence"/>
</dbReference>
<name>A0AAV4QUZ2_CAEEX</name>
<protein>
    <submittedName>
        <fullName evidence="1">Uncharacterized protein</fullName>
    </submittedName>
</protein>
<dbReference type="EMBL" id="BPLR01006914">
    <property type="protein sequence ID" value="GIY13290.1"/>
    <property type="molecule type" value="Genomic_DNA"/>
</dbReference>
<gene>
    <name evidence="1" type="ORF">CEXT_554371</name>
</gene>
<sequence>MLLKLPNIVPTFAVSHGSLVHFNSIVHEILGLDNFGLAYDHHYFLIYLALISSYKTPFHTATDLIHRISIPTANVCNMLNILEDFTDQCIVCVKRA</sequence>
<organism evidence="1 2">
    <name type="scientific">Caerostris extrusa</name>
    <name type="common">Bark spider</name>
    <name type="synonym">Caerostris bankana</name>
    <dbReference type="NCBI Taxonomy" id="172846"/>
    <lineage>
        <taxon>Eukaryota</taxon>
        <taxon>Metazoa</taxon>
        <taxon>Ecdysozoa</taxon>
        <taxon>Arthropoda</taxon>
        <taxon>Chelicerata</taxon>
        <taxon>Arachnida</taxon>
        <taxon>Araneae</taxon>
        <taxon>Araneomorphae</taxon>
        <taxon>Entelegynae</taxon>
        <taxon>Araneoidea</taxon>
        <taxon>Araneidae</taxon>
        <taxon>Caerostris</taxon>
    </lineage>
</organism>
<dbReference type="AlphaFoldDB" id="A0AAV4QUZ2"/>
<proteinExistence type="predicted"/>
<comment type="caution">
    <text evidence="1">The sequence shown here is derived from an EMBL/GenBank/DDBJ whole genome shotgun (WGS) entry which is preliminary data.</text>
</comment>
<reference evidence="1 2" key="1">
    <citation type="submission" date="2021-06" db="EMBL/GenBank/DDBJ databases">
        <title>Caerostris extrusa draft genome.</title>
        <authorList>
            <person name="Kono N."/>
            <person name="Arakawa K."/>
        </authorList>
    </citation>
    <scope>NUCLEOTIDE SEQUENCE [LARGE SCALE GENOMIC DNA]</scope>
</reference>
<evidence type="ECO:0000313" key="1">
    <source>
        <dbReference type="EMBL" id="GIY13290.1"/>
    </source>
</evidence>